<sequence>MCKQIKPAIVFLIETRAREGTIKKLKRRLHFENVFHIEPQGLSGGLCLLWNEIYNIDIYFWCDNHIKAWIDDRKGKIWICNFIYGNPRFGRRKKQWRAVTENNYNEGEPQLFIGDFNDILSQEEKIGLHPKPQSQVKEFRQFVDMNCLMDLDLKGGRFTWFSNPRNGFIAREKIDRALANWEWRALYQHASLTALPAINSDHCPIVLNINQVQRREKSFKFEAFWVDHDECENVVRKGWDKGNIHGCDWK</sequence>
<organism evidence="2 3">
    <name type="scientific">Arachis hypogaea</name>
    <name type="common">Peanut</name>
    <dbReference type="NCBI Taxonomy" id="3818"/>
    <lineage>
        <taxon>Eukaryota</taxon>
        <taxon>Viridiplantae</taxon>
        <taxon>Streptophyta</taxon>
        <taxon>Embryophyta</taxon>
        <taxon>Tracheophyta</taxon>
        <taxon>Spermatophyta</taxon>
        <taxon>Magnoliopsida</taxon>
        <taxon>eudicotyledons</taxon>
        <taxon>Gunneridae</taxon>
        <taxon>Pentapetalae</taxon>
        <taxon>rosids</taxon>
        <taxon>fabids</taxon>
        <taxon>Fabales</taxon>
        <taxon>Fabaceae</taxon>
        <taxon>Papilionoideae</taxon>
        <taxon>50 kb inversion clade</taxon>
        <taxon>dalbergioids sensu lato</taxon>
        <taxon>Dalbergieae</taxon>
        <taxon>Pterocarpus clade</taxon>
        <taxon>Arachis</taxon>
    </lineage>
</organism>
<dbReference type="InterPro" id="IPR036691">
    <property type="entry name" value="Endo/exonu/phosph_ase_sf"/>
</dbReference>
<dbReference type="InterPro" id="IPR005135">
    <property type="entry name" value="Endo/exonuclease/phosphatase"/>
</dbReference>
<dbReference type="AlphaFoldDB" id="A0A445EV10"/>
<protein>
    <recommendedName>
        <fullName evidence="1">Endonuclease/exonuclease/phosphatase domain-containing protein</fullName>
    </recommendedName>
</protein>
<dbReference type="PANTHER" id="PTHR33710">
    <property type="entry name" value="BNAC02G09200D PROTEIN"/>
    <property type="match status" value="1"/>
</dbReference>
<accession>A0A445EV10</accession>
<dbReference type="PANTHER" id="PTHR33710:SF71">
    <property type="entry name" value="ENDONUCLEASE_EXONUCLEASE_PHOSPHATASE DOMAIN-CONTAINING PROTEIN"/>
    <property type="match status" value="1"/>
</dbReference>
<evidence type="ECO:0000259" key="1">
    <source>
        <dbReference type="Pfam" id="PF03372"/>
    </source>
</evidence>
<dbReference type="Proteomes" id="UP000289738">
    <property type="component" value="Chromosome A01"/>
</dbReference>
<evidence type="ECO:0000313" key="2">
    <source>
        <dbReference type="EMBL" id="RYR79143.1"/>
    </source>
</evidence>
<reference evidence="2 3" key="1">
    <citation type="submission" date="2019-01" db="EMBL/GenBank/DDBJ databases">
        <title>Sequencing of cultivated peanut Arachis hypogaea provides insights into genome evolution and oil improvement.</title>
        <authorList>
            <person name="Chen X."/>
        </authorList>
    </citation>
    <scope>NUCLEOTIDE SEQUENCE [LARGE SCALE GENOMIC DNA]</scope>
    <source>
        <strain evidence="3">cv. Fuhuasheng</strain>
        <tissue evidence="2">Leaves</tissue>
    </source>
</reference>
<comment type="caution">
    <text evidence="2">The sequence shown here is derived from an EMBL/GenBank/DDBJ whole genome shotgun (WGS) entry which is preliminary data.</text>
</comment>
<dbReference type="Gene3D" id="3.60.10.10">
    <property type="entry name" value="Endonuclease/exonuclease/phosphatase"/>
    <property type="match status" value="1"/>
</dbReference>
<dbReference type="STRING" id="3818.A0A445EV10"/>
<dbReference type="SUPFAM" id="SSF56219">
    <property type="entry name" value="DNase I-like"/>
    <property type="match status" value="1"/>
</dbReference>
<evidence type="ECO:0000313" key="3">
    <source>
        <dbReference type="Proteomes" id="UP000289738"/>
    </source>
</evidence>
<dbReference type="EMBL" id="SDMP01000001">
    <property type="protein sequence ID" value="RYR79143.1"/>
    <property type="molecule type" value="Genomic_DNA"/>
</dbReference>
<keyword evidence="3" id="KW-1185">Reference proteome</keyword>
<proteinExistence type="predicted"/>
<gene>
    <name evidence="2" type="ORF">Ahy_A01g003994</name>
</gene>
<feature type="domain" description="Endonuclease/exonuclease/phosphatase" evidence="1">
    <location>
        <begin position="3"/>
        <end position="180"/>
    </location>
</feature>
<name>A0A445EV10_ARAHY</name>
<dbReference type="GO" id="GO:0003824">
    <property type="term" value="F:catalytic activity"/>
    <property type="evidence" value="ECO:0007669"/>
    <property type="project" value="InterPro"/>
</dbReference>
<dbReference type="Pfam" id="PF03372">
    <property type="entry name" value="Exo_endo_phos"/>
    <property type="match status" value="1"/>
</dbReference>